<feature type="domain" description="Formyl transferase N-terminal" evidence="3">
    <location>
        <begin position="94"/>
        <end position="205"/>
    </location>
</feature>
<evidence type="ECO:0000256" key="1">
    <source>
        <dbReference type="SAM" id="MobiDB-lite"/>
    </source>
</evidence>
<organism evidence="4 5">
    <name type="scientific">Yoonia ponticola</name>
    <dbReference type="NCBI Taxonomy" id="1524255"/>
    <lineage>
        <taxon>Bacteria</taxon>
        <taxon>Pseudomonadati</taxon>
        <taxon>Pseudomonadota</taxon>
        <taxon>Alphaproteobacteria</taxon>
        <taxon>Rhodobacterales</taxon>
        <taxon>Paracoccaceae</taxon>
        <taxon>Yoonia</taxon>
    </lineage>
</organism>
<dbReference type="GO" id="GO:0005829">
    <property type="term" value="C:cytosol"/>
    <property type="evidence" value="ECO:0007669"/>
    <property type="project" value="TreeGrafter"/>
</dbReference>
<dbReference type="SUPFAM" id="SSF53328">
    <property type="entry name" value="Formyltransferase"/>
    <property type="match status" value="1"/>
</dbReference>
<keyword evidence="4" id="KW-0808">Transferase</keyword>
<feature type="signal peptide" evidence="2">
    <location>
        <begin position="1"/>
        <end position="20"/>
    </location>
</feature>
<keyword evidence="2" id="KW-0732">Signal</keyword>
<dbReference type="GO" id="GO:0004479">
    <property type="term" value="F:methionyl-tRNA formyltransferase activity"/>
    <property type="evidence" value="ECO:0007669"/>
    <property type="project" value="TreeGrafter"/>
</dbReference>
<feature type="chain" id="PRO_5030932344" evidence="2">
    <location>
        <begin position="21"/>
        <end position="262"/>
    </location>
</feature>
<dbReference type="PANTHER" id="PTHR11138">
    <property type="entry name" value="METHIONYL-TRNA FORMYLTRANSFERASE"/>
    <property type="match status" value="1"/>
</dbReference>
<keyword evidence="5" id="KW-1185">Reference proteome</keyword>
<dbReference type="EMBL" id="JACIJM010000002">
    <property type="protein sequence ID" value="MBB5721277.1"/>
    <property type="molecule type" value="Genomic_DNA"/>
</dbReference>
<comment type="caution">
    <text evidence="4">The sequence shown here is derived from an EMBL/GenBank/DDBJ whole genome shotgun (WGS) entry which is preliminary data.</text>
</comment>
<dbReference type="InterPro" id="IPR001555">
    <property type="entry name" value="GART_AS"/>
</dbReference>
<gene>
    <name evidence="4" type="ORF">FHS72_000884</name>
</gene>
<dbReference type="Gene3D" id="3.40.50.170">
    <property type="entry name" value="Formyl transferase, N-terminal domain"/>
    <property type="match status" value="1"/>
</dbReference>
<reference evidence="4 5" key="1">
    <citation type="submission" date="2020-08" db="EMBL/GenBank/DDBJ databases">
        <title>Genomic Encyclopedia of Type Strains, Phase IV (KMG-IV): sequencing the most valuable type-strain genomes for metagenomic binning, comparative biology and taxonomic classification.</title>
        <authorList>
            <person name="Goeker M."/>
        </authorList>
    </citation>
    <scope>NUCLEOTIDE SEQUENCE [LARGE SCALE GENOMIC DNA]</scope>
    <source>
        <strain evidence="4 5">DSM 101064</strain>
    </source>
</reference>
<dbReference type="RefSeq" id="WP_183526139.1">
    <property type="nucleotide sequence ID" value="NZ_JACIJM010000002.1"/>
</dbReference>
<dbReference type="InterPro" id="IPR002376">
    <property type="entry name" value="Formyl_transf_N"/>
</dbReference>
<protein>
    <submittedName>
        <fullName evidence="4">Methionyl-tRNA formyltransferase</fullName>
    </submittedName>
</protein>
<name>A0A7W9BJB5_9RHOB</name>
<dbReference type="PANTHER" id="PTHR11138:SF5">
    <property type="entry name" value="METHIONYL-TRNA FORMYLTRANSFERASE, MITOCHONDRIAL"/>
    <property type="match status" value="1"/>
</dbReference>
<feature type="region of interest" description="Disordered" evidence="1">
    <location>
        <begin position="221"/>
        <end position="245"/>
    </location>
</feature>
<evidence type="ECO:0000313" key="4">
    <source>
        <dbReference type="EMBL" id="MBB5721277.1"/>
    </source>
</evidence>
<accession>A0A7W9BJB5</accession>
<dbReference type="PROSITE" id="PS00373">
    <property type="entry name" value="GART"/>
    <property type="match status" value="1"/>
</dbReference>
<dbReference type="InterPro" id="IPR036477">
    <property type="entry name" value="Formyl_transf_N_sf"/>
</dbReference>
<evidence type="ECO:0000313" key="5">
    <source>
        <dbReference type="Proteomes" id="UP000535415"/>
    </source>
</evidence>
<evidence type="ECO:0000259" key="3">
    <source>
        <dbReference type="Pfam" id="PF00551"/>
    </source>
</evidence>
<proteinExistence type="predicted"/>
<dbReference type="Proteomes" id="UP000535415">
    <property type="component" value="Unassembled WGS sequence"/>
</dbReference>
<sequence>MTLARIILICHAAPFGKAMAAALHARFGQGLVGTLAIDRRPGRRATLLRNIKQAFKASALERRIRRVELDLENSAQKHFDTMAQPPMAWPDSVDIFTTSNPNETQALAWLRNLSPDLIIVTGAPILKPDLFDLPPLGTFNMHSSLLPDYRGTQAEFWQVLEDRMDTVGLTIHRVEKGVDTGAIVRQVPTSVDAPISPQMVRAKNLLAALNVVPDAVQSILDGSAQPKMQTDGGPPKRSKDKTVTQRSKLLARLGYSEFGDMA</sequence>
<dbReference type="Pfam" id="PF00551">
    <property type="entry name" value="Formyl_trans_N"/>
    <property type="match status" value="1"/>
</dbReference>
<dbReference type="AlphaFoldDB" id="A0A7W9BJB5"/>
<evidence type="ECO:0000256" key="2">
    <source>
        <dbReference type="SAM" id="SignalP"/>
    </source>
</evidence>